<evidence type="ECO:0008006" key="4">
    <source>
        <dbReference type="Google" id="ProtNLM"/>
    </source>
</evidence>
<accession>A0A1F4S437</accession>
<comment type="similarity">
    <text evidence="1">Belongs to the phD/YefM antitoxin family.</text>
</comment>
<proteinExistence type="inferred from homology"/>
<dbReference type="Proteomes" id="UP000177905">
    <property type="component" value="Unassembled WGS sequence"/>
</dbReference>
<dbReference type="InterPro" id="IPR036165">
    <property type="entry name" value="YefM-like_sf"/>
</dbReference>
<dbReference type="AlphaFoldDB" id="A0A1F4S437"/>
<evidence type="ECO:0000256" key="1">
    <source>
        <dbReference type="ARBA" id="ARBA00009981"/>
    </source>
</evidence>
<dbReference type="SUPFAM" id="SSF143120">
    <property type="entry name" value="YefM-like"/>
    <property type="match status" value="1"/>
</dbReference>
<evidence type="ECO:0000313" key="3">
    <source>
        <dbReference type="Proteomes" id="UP000177905"/>
    </source>
</evidence>
<comment type="caution">
    <text evidence="2">The sequence shown here is derived from an EMBL/GenBank/DDBJ whole genome shotgun (WGS) entry which is preliminary data.</text>
</comment>
<sequence length="78" mass="9105">MPKVEEKFRVIHLTRPTVIEEPMVLISIEEYEELLEDAEIAKSKTLTKEIEQARKNFKKGKGILLEDAIKSVEKHQTR</sequence>
<organism evidence="2 3">
    <name type="scientific">candidate division WOR-1 bacterium RIFOXYB2_FULL_36_35</name>
    <dbReference type="NCBI Taxonomy" id="1802578"/>
    <lineage>
        <taxon>Bacteria</taxon>
        <taxon>Bacillati</taxon>
        <taxon>Saganbacteria</taxon>
    </lineage>
</organism>
<protein>
    <recommendedName>
        <fullName evidence="4">Antitoxin</fullName>
    </recommendedName>
</protein>
<dbReference type="Gene3D" id="3.40.1620.10">
    <property type="entry name" value="YefM-like domain"/>
    <property type="match status" value="1"/>
</dbReference>
<evidence type="ECO:0000313" key="2">
    <source>
        <dbReference type="EMBL" id="OGC15170.1"/>
    </source>
</evidence>
<reference evidence="2 3" key="1">
    <citation type="journal article" date="2016" name="Nat. Commun.">
        <title>Thousands of microbial genomes shed light on interconnected biogeochemical processes in an aquifer system.</title>
        <authorList>
            <person name="Anantharaman K."/>
            <person name="Brown C.T."/>
            <person name="Hug L.A."/>
            <person name="Sharon I."/>
            <person name="Castelle C.J."/>
            <person name="Probst A.J."/>
            <person name="Thomas B.C."/>
            <person name="Singh A."/>
            <person name="Wilkins M.J."/>
            <person name="Karaoz U."/>
            <person name="Brodie E.L."/>
            <person name="Williams K.H."/>
            <person name="Hubbard S.S."/>
            <person name="Banfield J.F."/>
        </authorList>
    </citation>
    <scope>NUCLEOTIDE SEQUENCE [LARGE SCALE GENOMIC DNA]</scope>
</reference>
<dbReference type="EMBL" id="MEUA01000024">
    <property type="protein sequence ID" value="OGC15170.1"/>
    <property type="molecule type" value="Genomic_DNA"/>
</dbReference>
<name>A0A1F4S437_UNCSA</name>
<gene>
    <name evidence="2" type="ORF">A2290_08895</name>
</gene>